<dbReference type="EMBL" id="GHWJ01010733">
    <property type="protein sequence ID" value="NOV43470.1"/>
    <property type="molecule type" value="Transcribed_RNA"/>
</dbReference>
<accession>A0A6M2DCU3</accession>
<feature type="chain" id="PRO_5026699051" evidence="1">
    <location>
        <begin position="23"/>
        <end position="73"/>
    </location>
</feature>
<feature type="signal peptide" evidence="1">
    <location>
        <begin position="1"/>
        <end position="22"/>
    </location>
</feature>
<dbReference type="AlphaFoldDB" id="A0A6M2DCU3"/>
<proteinExistence type="predicted"/>
<sequence length="73" mass="7749">MHWCSVMLLILSVLYTVHTSEAADNQLGAVLTVVSDIFNNVMAVVAAGKKEITGLFGLGPRVRALTPLEVVPA</sequence>
<evidence type="ECO:0000256" key="1">
    <source>
        <dbReference type="SAM" id="SignalP"/>
    </source>
</evidence>
<evidence type="ECO:0000313" key="2">
    <source>
        <dbReference type="EMBL" id="NOV43470.1"/>
    </source>
</evidence>
<reference evidence="2" key="1">
    <citation type="submission" date="2019-09" db="EMBL/GenBank/DDBJ databases">
        <title>Organ-specific transcriptomic study of the physiology of the cattle tick, Rhipicephalus microplus.</title>
        <authorList>
            <person name="Tirloni L."/>
            <person name="Braz G."/>
            <person name="Gandara A.C.P."/>
            <person name="Sabadin G.A."/>
            <person name="da Silva R.M."/>
            <person name="Guizzo M.G."/>
            <person name="Machado J.A."/>
            <person name="Costa E.P."/>
            <person name="Gomes H.F."/>
            <person name="Moraes J."/>
            <person name="Mota M.B.S."/>
            <person name="Mesquita R.D."/>
            <person name="Alvarenga P.H."/>
            <person name="Alves F."/>
            <person name="Seixas A."/>
            <person name="da Fonseca R.N."/>
            <person name="Fogaca A."/>
            <person name="Logullo C."/>
            <person name="Tanaka A."/>
            <person name="Daffre S."/>
            <person name="Termignoni C."/>
            <person name="Vaz I.S.Jr."/>
            <person name="Oliveira P.L."/>
            <person name="Ribeiro J.M."/>
        </authorList>
    </citation>
    <scope>NUCLEOTIDE SEQUENCE</scope>
    <source>
        <strain evidence="2">Porto Alegre</strain>
    </source>
</reference>
<keyword evidence="1" id="KW-0732">Signal</keyword>
<name>A0A6M2DCU3_RHIMP</name>
<protein>
    <submittedName>
        <fullName evidence="2">Putative secreted protein fat body overexpressed</fullName>
    </submittedName>
</protein>
<organism evidence="2">
    <name type="scientific">Rhipicephalus microplus</name>
    <name type="common">Cattle tick</name>
    <name type="synonym">Boophilus microplus</name>
    <dbReference type="NCBI Taxonomy" id="6941"/>
    <lineage>
        <taxon>Eukaryota</taxon>
        <taxon>Metazoa</taxon>
        <taxon>Ecdysozoa</taxon>
        <taxon>Arthropoda</taxon>
        <taxon>Chelicerata</taxon>
        <taxon>Arachnida</taxon>
        <taxon>Acari</taxon>
        <taxon>Parasitiformes</taxon>
        <taxon>Ixodida</taxon>
        <taxon>Ixodoidea</taxon>
        <taxon>Ixodidae</taxon>
        <taxon>Rhipicephalinae</taxon>
        <taxon>Rhipicephalus</taxon>
        <taxon>Boophilus</taxon>
    </lineage>
</organism>